<dbReference type="InterPro" id="IPR013785">
    <property type="entry name" value="Aldolase_TIM"/>
</dbReference>
<sequence>MLRGQVRETIALKVNEIYPSIQGEGLLIGLPSIFIRLQGCNLRCPWCDQPSALSFSEGGASLEVEQILDKVSEYKIRHVVITGGEPFAQEGLATLVKELVQRDYFVQIETNGTLWQEGLEKAENLHITCSPKWSAHWFVHPKILQNAKELKFVVDDVLSIEVLLKAQFRNFLEEGKVVLQPEGNKAVFFKKALELQRELSELGFTVRVLPQLHKLFGLP</sequence>
<dbReference type="PANTHER" id="PTHR42836">
    <property type="entry name" value="7-CARBOXY-7-DEAZAGUANINE SYNTHASE"/>
    <property type="match status" value="1"/>
</dbReference>
<evidence type="ECO:0000256" key="6">
    <source>
        <dbReference type="ARBA" id="ARBA00023014"/>
    </source>
</evidence>
<keyword evidence="1 8" id="KW-0004">4Fe-4S</keyword>
<name>A0A7C5X3W1_9AQUI</name>
<comment type="catalytic activity">
    <reaction evidence="8">
        <text>6-carboxy-5,6,7,8-tetrahydropterin + H(+) = 7-carboxy-7-carbaguanine + NH4(+)</text>
        <dbReference type="Rhea" id="RHEA:27974"/>
        <dbReference type="ChEBI" id="CHEBI:15378"/>
        <dbReference type="ChEBI" id="CHEBI:28938"/>
        <dbReference type="ChEBI" id="CHEBI:61032"/>
        <dbReference type="ChEBI" id="CHEBI:61036"/>
        <dbReference type="EC" id="4.3.99.3"/>
    </reaction>
</comment>
<dbReference type="InterPro" id="IPR007197">
    <property type="entry name" value="rSAM"/>
</dbReference>
<evidence type="ECO:0000256" key="7">
    <source>
        <dbReference type="ARBA" id="ARBA00023239"/>
    </source>
</evidence>
<keyword evidence="7 8" id="KW-0456">Lyase</keyword>
<dbReference type="GO" id="GO:1904047">
    <property type="term" value="F:S-adenosyl-L-methionine binding"/>
    <property type="evidence" value="ECO:0007669"/>
    <property type="project" value="UniProtKB-UniRule"/>
</dbReference>
<feature type="binding site" evidence="8">
    <location>
        <position position="84"/>
    </location>
    <ligand>
        <name>S-adenosyl-L-methionine</name>
        <dbReference type="ChEBI" id="CHEBI:59789"/>
    </ligand>
</feature>
<keyword evidence="5 8" id="KW-0408">Iron</keyword>
<dbReference type="EC" id="4.3.99.3" evidence="8"/>
<dbReference type="PIRSF" id="PIRSF000370">
    <property type="entry name" value="QueE"/>
    <property type="match status" value="1"/>
</dbReference>
<feature type="binding site" evidence="8">
    <location>
        <position position="40"/>
    </location>
    <ligand>
        <name>[4Fe-4S] cluster</name>
        <dbReference type="ChEBI" id="CHEBI:49883"/>
        <note>4Fe-4S-S-AdoMet</note>
    </ligand>
</feature>
<dbReference type="PROSITE" id="PS51918">
    <property type="entry name" value="RADICAL_SAM"/>
    <property type="match status" value="1"/>
</dbReference>
<feature type="binding site" evidence="8">
    <location>
        <begin position="130"/>
        <end position="132"/>
    </location>
    <ligand>
        <name>S-adenosyl-L-methionine</name>
        <dbReference type="ChEBI" id="CHEBI:59789"/>
    </ligand>
</feature>
<dbReference type="CDD" id="cd01335">
    <property type="entry name" value="Radical_SAM"/>
    <property type="match status" value="1"/>
</dbReference>
<evidence type="ECO:0000256" key="5">
    <source>
        <dbReference type="ARBA" id="ARBA00023004"/>
    </source>
</evidence>
<protein>
    <recommendedName>
        <fullName evidence="8">7-carboxy-7-deazaguanine synthase</fullName>
        <shortName evidence="8">CDG synthase</shortName>
        <ecNumber evidence="8">4.3.99.3</ecNumber>
    </recommendedName>
    <alternativeName>
        <fullName evidence="8">Queuosine biosynthesis protein QueE</fullName>
    </alternativeName>
</protein>
<proteinExistence type="inferred from homology"/>
<comment type="function">
    <text evidence="8">Catalyzes the complex heterocyclic radical-mediated conversion of 6-carboxy-5,6,7,8-tetrahydropterin (CPH4) to 7-carboxy-7-deazaguanine (CDG), a step common to the biosynthetic pathways of all 7-deazapurine-containing compounds.</text>
</comment>
<comment type="cofactor">
    <cofactor evidence="8">
        <name>Mg(2+)</name>
        <dbReference type="ChEBI" id="CHEBI:18420"/>
    </cofactor>
</comment>
<dbReference type="InterPro" id="IPR058240">
    <property type="entry name" value="rSAM_sf"/>
</dbReference>
<dbReference type="GO" id="GO:0000287">
    <property type="term" value="F:magnesium ion binding"/>
    <property type="evidence" value="ECO:0007669"/>
    <property type="project" value="UniProtKB-UniRule"/>
</dbReference>
<feature type="binding site" evidence="8">
    <location>
        <position position="44"/>
    </location>
    <ligand>
        <name>[4Fe-4S] cluster</name>
        <dbReference type="ChEBI" id="CHEBI:49883"/>
        <note>4Fe-4S-S-AdoMet</note>
    </ligand>
</feature>
<feature type="binding site" evidence="8">
    <location>
        <position position="36"/>
    </location>
    <ligand>
        <name>substrate</name>
    </ligand>
</feature>
<comment type="cofactor">
    <cofactor evidence="8">
        <name>S-adenosyl-L-methionine</name>
        <dbReference type="ChEBI" id="CHEBI:59789"/>
    </cofactor>
    <text evidence="8">Binds 1 S-adenosyl-L-methionine per subunit.</text>
</comment>
<keyword evidence="3 8" id="KW-0479">Metal-binding</keyword>
<feature type="binding site" evidence="8">
    <location>
        <begin position="21"/>
        <end position="23"/>
    </location>
    <ligand>
        <name>substrate</name>
    </ligand>
</feature>
<dbReference type="SUPFAM" id="SSF102114">
    <property type="entry name" value="Radical SAM enzymes"/>
    <property type="match status" value="1"/>
</dbReference>
<organism evidence="10">
    <name type="scientific">Thermocrinis ruber</name>
    <dbReference type="NCBI Taxonomy" id="75906"/>
    <lineage>
        <taxon>Bacteria</taxon>
        <taxon>Pseudomonadati</taxon>
        <taxon>Aquificota</taxon>
        <taxon>Aquificia</taxon>
        <taxon>Aquificales</taxon>
        <taxon>Aquificaceae</taxon>
        <taxon>Thermocrinis</taxon>
    </lineage>
</organism>
<dbReference type="PANTHER" id="PTHR42836:SF1">
    <property type="entry name" value="7-CARBOXY-7-DEAZAGUANINE SYNTHASE"/>
    <property type="match status" value="1"/>
</dbReference>
<dbReference type="GO" id="GO:0008616">
    <property type="term" value="P:tRNA queuosine(34) biosynthetic process"/>
    <property type="evidence" value="ECO:0007669"/>
    <property type="project" value="UniProtKB-UniRule"/>
</dbReference>
<comment type="caution">
    <text evidence="8">Lacks conserved residue(s) required for the propagation of feature annotation.</text>
</comment>
<comment type="similarity">
    <text evidence="8">Belongs to the radical SAM superfamily. 7-carboxy-7-deazaguanine synthase family.</text>
</comment>
<comment type="caution">
    <text evidence="10">The sequence shown here is derived from an EMBL/GenBank/DDBJ whole genome shotgun (WGS) entry which is preliminary data.</text>
</comment>
<dbReference type="GO" id="GO:0051539">
    <property type="term" value="F:4 iron, 4 sulfur cluster binding"/>
    <property type="evidence" value="ECO:0007669"/>
    <property type="project" value="UniProtKB-UniRule"/>
</dbReference>
<evidence type="ECO:0000256" key="3">
    <source>
        <dbReference type="ARBA" id="ARBA00022723"/>
    </source>
</evidence>
<feature type="binding site" evidence="8">
    <location>
        <position position="219"/>
    </location>
    <ligand>
        <name>substrate</name>
    </ligand>
</feature>
<reference evidence="10" key="1">
    <citation type="journal article" date="2020" name="mSystems">
        <title>Genome- and Community-Level Interaction Insights into Carbon Utilization and Element Cycling Functions of Hydrothermarchaeota in Hydrothermal Sediment.</title>
        <authorList>
            <person name="Zhou Z."/>
            <person name="Liu Y."/>
            <person name="Xu W."/>
            <person name="Pan J."/>
            <person name="Luo Z.H."/>
            <person name="Li M."/>
        </authorList>
    </citation>
    <scope>NUCLEOTIDE SEQUENCE [LARGE SCALE GENOMIC DNA]</scope>
    <source>
        <strain evidence="10">SpSt-114</strain>
    </source>
</reference>
<keyword evidence="2 8" id="KW-0949">S-adenosyl-L-methionine</keyword>
<keyword evidence="4 8" id="KW-0460">Magnesium</keyword>
<gene>
    <name evidence="8" type="primary">queE</name>
    <name evidence="10" type="ORF">ENN04_07805</name>
</gene>
<evidence type="ECO:0000256" key="4">
    <source>
        <dbReference type="ARBA" id="ARBA00022842"/>
    </source>
</evidence>
<dbReference type="HAMAP" id="MF_00917">
    <property type="entry name" value="QueE"/>
    <property type="match status" value="1"/>
</dbReference>
<feature type="binding site" evidence="8">
    <location>
        <position position="47"/>
    </location>
    <ligand>
        <name>[4Fe-4S] cluster</name>
        <dbReference type="ChEBI" id="CHEBI:49883"/>
        <note>4Fe-4S-S-AdoMet</note>
    </ligand>
</feature>
<evidence type="ECO:0000259" key="9">
    <source>
        <dbReference type="PROSITE" id="PS51918"/>
    </source>
</evidence>
<dbReference type="InterPro" id="IPR024924">
    <property type="entry name" value="7-CO-7-deazaguanine_synth-like"/>
</dbReference>
<dbReference type="Pfam" id="PF04055">
    <property type="entry name" value="Radical_SAM"/>
    <property type="match status" value="1"/>
</dbReference>
<evidence type="ECO:0000256" key="8">
    <source>
        <dbReference type="HAMAP-Rule" id="MF_00917"/>
    </source>
</evidence>
<evidence type="ECO:0000256" key="2">
    <source>
        <dbReference type="ARBA" id="ARBA00022691"/>
    </source>
</evidence>
<keyword evidence="8" id="KW-0671">Queuosine biosynthesis</keyword>
<dbReference type="GO" id="GO:0016840">
    <property type="term" value="F:carbon-nitrogen lyase activity"/>
    <property type="evidence" value="ECO:0007669"/>
    <property type="project" value="UniProtKB-UniRule"/>
</dbReference>
<dbReference type="Gene3D" id="3.20.20.70">
    <property type="entry name" value="Aldolase class I"/>
    <property type="match status" value="1"/>
</dbReference>
<comment type="cofactor">
    <cofactor evidence="8">
        <name>[4Fe-4S] cluster</name>
        <dbReference type="ChEBI" id="CHEBI:49883"/>
    </cofactor>
    <text evidence="8">Binds 1 [4Fe-4S] cluster. The cluster is coordinated with 3 cysteines and an exchangeable S-adenosyl-L-methionine.</text>
</comment>
<feature type="binding site" evidence="8">
    <location>
        <position position="82"/>
    </location>
    <ligand>
        <name>substrate</name>
    </ligand>
</feature>
<dbReference type="SFLD" id="SFLDS00029">
    <property type="entry name" value="Radical_SAM"/>
    <property type="match status" value="1"/>
</dbReference>
<comment type="subunit">
    <text evidence="8">Homodimer.</text>
</comment>
<dbReference type="UniPathway" id="UPA00391"/>
<accession>A0A7C5X3W1</accession>
<evidence type="ECO:0000313" key="10">
    <source>
        <dbReference type="EMBL" id="HHO74517.1"/>
    </source>
</evidence>
<dbReference type="AlphaFoldDB" id="A0A7C5X3W1"/>
<feature type="binding site" evidence="8">
    <location>
        <begin position="46"/>
        <end position="48"/>
    </location>
    <ligand>
        <name>S-adenosyl-L-methionine</name>
        <dbReference type="ChEBI" id="CHEBI:59789"/>
    </ligand>
</feature>
<keyword evidence="6 8" id="KW-0411">Iron-sulfur</keyword>
<feature type="domain" description="Radical SAM core" evidence="9">
    <location>
        <begin position="27"/>
        <end position="219"/>
    </location>
</feature>
<dbReference type="EMBL" id="DSAC01000096">
    <property type="protein sequence ID" value="HHO74517.1"/>
    <property type="molecule type" value="Genomic_DNA"/>
</dbReference>
<comment type="pathway">
    <text evidence="8">Purine metabolism; 7-cyano-7-deazaguanine biosynthesis.</text>
</comment>
<evidence type="ECO:0000256" key="1">
    <source>
        <dbReference type="ARBA" id="ARBA00022485"/>
    </source>
</evidence>